<feature type="region of interest" description="Disordered" evidence="5">
    <location>
        <begin position="38"/>
        <end position="62"/>
    </location>
</feature>
<evidence type="ECO:0000313" key="7">
    <source>
        <dbReference type="EMBL" id="TPX62513.1"/>
    </source>
</evidence>
<comment type="caution">
    <text evidence="7">The sequence shown here is derived from an EMBL/GenBank/DDBJ whole genome shotgun (WGS) entry which is preliminary data.</text>
</comment>
<dbReference type="GO" id="GO:0015031">
    <property type="term" value="P:protein transport"/>
    <property type="evidence" value="ECO:0007669"/>
    <property type="project" value="InterPro"/>
</dbReference>
<dbReference type="EMBL" id="QEAQ01000002">
    <property type="protein sequence ID" value="TPX62513.1"/>
    <property type="molecule type" value="Genomic_DNA"/>
</dbReference>
<feature type="compositionally biased region" description="Low complexity" evidence="5">
    <location>
        <begin position="38"/>
        <end position="59"/>
    </location>
</feature>
<evidence type="ECO:0000256" key="5">
    <source>
        <dbReference type="SAM" id="MobiDB-lite"/>
    </source>
</evidence>
<reference evidence="7 8" key="1">
    <citation type="journal article" date="2019" name="Sci. Rep.">
        <title>Comparative genomics of chytrid fungi reveal insights into the obligate biotrophic and pathogenic lifestyle of Synchytrium endobioticum.</title>
        <authorList>
            <person name="van de Vossenberg B.T.L.H."/>
            <person name="Warris S."/>
            <person name="Nguyen H.D.T."/>
            <person name="van Gent-Pelzer M.P.E."/>
            <person name="Joly D.L."/>
            <person name="van de Geest H.C."/>
            <person name="Bonants P.J.M."/>
            <person name="Smith D.S."/>
            <person name="Levesque C.A."/>
            <person name="van der Lee T.A.J."/>
        </authorList>
    </citation>
    <scope>NUCLEOTIDE SEQUENCE [LARGE SCALE GENOMIC DNA]</scope>
    <source>
        <strain evidence="7 8">CBS 809.83</strain>
    </source>
</reference>
<evidence type="ECO:0000256" key="3">
    <source>
        <dbReference type="ARBA" id="ARBA00022989"/>
    </source>
</evidence>
<sequence length="304" mass="33192">MAHASPFSLPDDGLDNPFADSTSSAQPYAFNAYSSSYSPAEAASFPPTAAPATTSAALSAREEELRKREAELNEREAALRREQEQIRQAGFHPPNWPKFYPLFYHDIASEIPEASRKTVTNIYRLWLGTMVLLIWNMIACLTLLISHPNNLPNVASDFGVSLIYIFFIGSASLYTWYRPIYIAFSSNAALYFYIFLLFNGLHIAFAFYMAVGIPGSGSGGFINLLAVLSDGKIVAAVFCIVAFAGWVCSGIYSLWMWKEVHGFNSAAGHTLQSAKAEAATMGVRSGVAQQAAGAYIRSETGQFA</sequence>
<feature type="transmembrane region" description="Helical" evidence="6">
    <location>
        <begin position="125"/>
        <end position="146"/>
    </location>
</feature>
<evidence type="ECO:0000313" key="8">
    <source>
        <dbReference type="Proteomes" id="UP000318582"/>
    </source>
</evidence>
<dbReference type="PANTHER" id="PTHR10687">
    <property type="entry name" value="SECRETORY CARRIER-ASSOCIATED MEMBRANE PROTEIN SCAMP"/>
    <property type="match status" value="1"/>
</dbReference>
<comment type="subcellular location">
    <subcellularLocation>
        <location evidence="1">Membrane</location>
        <topology evidence="1">Multi-pass membrane protein</topology>
    </subcellularLocation>
</comment>
<dbReference type="InterPro" id="IPR007273">
    <property type="entry name" value="SCAMP"/>
</dbReference>
<dbReference type="GO" id="GO:0032588">
    <property type="term" value="C:trans-Golgi network membrane"/>
    <property type="evidence" value="ECO:0007669"/>
    <property type="project" value="TreeGrafter"/>
</dbReference>
<proteinExistence type="predicted"/>
<dbReference type="Proteomes" id="UP000318582">
    <property type="component" value="Unassembled WGS sequence"/>
</dbReference>
<dbReference type="GO" id="GO:0055038">
    <property type="term" value="C:recycling endosome membrane"/>
    <property type="evidence" value="ECO:0007669"/>
    <property type="project" value="TreeGrafter"/>
</dbReference>
<dbReference type="AlphaFoldDB" id="A0A507EED5"/>
<dbReference type="PANTHER" id="PTHR10687:SF90">
    <property type="entry name" value="SECRETORY CARRIER MEMBRANE PROTEIN"/>
    <property type="match status" value="1"/>
</dbReference>
<evidence type="ECO:0000256" key="1">
    <source>
        <dbReference type="ARBA" id="ARBA00004141"/>
    </source>
</evidence>
<feature type="transmembrane region" description="Helical" evidence="6">
    <location>
        <begin position="233"/>
        <end position="255"/>
    </location>
</feature>
<accession>A0A507EED5</accession>
<evidence type="ECO:0008006" key="9">
    <source>
        <dbReference type="Google" id="ProtNLM"/>
    </source>
</evidence>
<keyword evidence="4 6" id="KW-0472">Membrane</keyword>
<keyword evidence="8" id="KW-1185">Reference proteome</keyword>
<keyword evidence="2 6" id="KW-0812">Transmembrane</keyword>
<protein>
    <recommendedName>
        <fullName evidence="9">Scamp-domain-containing protein</fullName>
    </recommendedName>
</protein>
<feature type="transmembrane region" description="Helical" evidence="6">
    <location>
        <begin position="158"/>
        <end position="177"/>
    </location>
</feature>
<keyword evidence="3 6" id="KW-1133">Transmembrane helix</keyword>
<feature type="transmembrane region" description="Helical" evidence="6">
    <location>
        <begin position="189"/>
        <end position="213"/>
    </location>
</feature>
<name>A0A507EED5_9FUNG</name>
<evidence type="ECO:0000256" key="2">
    <source>
        <dbReference type="ARBA" id="ARBA00022692"/>
    </source>
</evidence>
<evidence type="ECO:0000256" key="4">
    <source>
        <dbReference type="ARBA" id="ARBA00023136"/>
    </source>
</evidence>
<feature type="region of interest" description="Disordered" evidence="5">
    <location>
        <begin position="1"/>
        <end position="21"/>
    </location>
</feature>
<gene>
    <name evidence="7" type="ORF">PhCBS80983_g00231</name>
</gene>
<dbReference type="Pfam" id="PF04144">
    <property type="entry name" value="SCAMP"/>
    <property type="match status" value="1"/>
</dbReference>
<evidence type="ECO:0000256" key="6">
    <source>
        <dbReference type="SAM" id="Phobius"/>
    </source>
</evidence>
<organism evidence="7 8">
    <name type="scientific">Powellomyces hirtus</name>
    <dbReference type="NCBI Taxonomy" id="109895"/>
    <lineage>
        <taxon>Eukaryota</taxon>
        <taxon>Fungi</taxon>
        <taxon>Fungi incertae sedis</taxon>
        <taxon>Chytridiomycota</taxon>
        <taxon>Chytridiomycota incertae sedis</taxon>
        <taxon>Chytridiomycetes</taxon>
        <taxon>Spizellomycetales</taxon>
        <taxon>Powellomycetaceae</taxon>
        <taxon>Powellomyces</taxon>
    </lineage>
</organism>